<protein>
    <recommendedName>
        <fullName evidence="8">SAP domain-containing protein</fullName>
    </recommendedName>
</protein>
<dbReference type="InterPro" id="IPR003034">
    <property type="entry name" value="SAP_dom"/>
</dbReference>
<dbReference type="SMART" id="SM00513">
    <property type="entry name" value="SAP"/>
    <property type="match status" value="1"/>
</dbReference>
<feature type="domain" description="SAP" evidence="8">
    <location>
        <begin position="33"/>
        <end position="67"/>
    </location>
</feature>
<organism evidence="9 10">
    <name type="scientific">Lentinula detonsa</name>
    <dbReference type="NCBI Taxonomy" id="2804962"/>
    <lineage>
        <taxon>Eukaryota</taxon>
        <taxon>Fungi</taxon>
        <taxon>Dikarya</taxon>
        <taxon>Basidiomycota</taxon>
        <taxon>Agaricomycotina</taxon>
        <taxon>Agaricomycetes</taxon>
        <taxon>Agaricomycetidae</taxon>
        <taxon>Agaricales</taxon>
        <taxon>Marasmiineae</taxon>
        <taxon>Omphalotaceae</taxon>
        <taxon>Lentinula</taxon>
    </lineage>
</organism>
<gene>
    <name evidence="9" type="ORF">DFH05DRAFT_1524350</name>
</gene>
<evidence type="ECO:0000313" key="10">
    <source>
        <dbReference type="Proteomes" id="UP001142393"/>
    </source>
</evidence>
<evidence type="ECO:0000256" key="6">
    <source>
        <dbReference type="ARBA" id="ARBA00023136"/>
    </source>
</evidence>
<evidence type="ECO:0000256" key="4">
    <source>
        <dbReference type="ARBA" id="ARBA00022946"/>
    </source>
</evidence>
<dbReference type="EMBL" id="JANVFU010000006">
    <property type="protein sequence ID" value="KAJ3744727.1"/>
    <property type="molecule type" value="Genomic_DNA"/>
</dbReference>
<dbReference type="PROSITE" id="PS50800">
    <property type="entry name" value="SAP"/>
    <property type="match status" value="1"/>
</dbReference>
<dbReference type="PANTHER" id="PTHR31107:SF2">
    <property type="entry name" value="CYTOCHROME C OXIDASE ASSEMBLY FACTOR 8"/>
    <property type="match status" value="1"/>
</dbReference>
<dbReference type="GO" id="GO:0097193">
    <property type="term" value="P:intrinsic apoptotic signaling pathway"/>
    <property type="evidence" value="ECO:0007669"/>
    <property type="project" value="InterPro"/>
</dbReference>
<comment type="subcellular location">
    <subcellularLocation>
        <location evidence="1">Mitochondrion inner membrane</location>
        <topology evidence="1">Peripheral membrane protein</topology>
        <orientation evidence="1">Matrix side</orientation>
    </subcellularLocation>
</comment>
<evidence type="ECO:0000256" key="1">
    <source>
        <dbReference type="ARBA" id="ARBA00004443"/>
    </source>
</evidence>
<keyword evidence="3" id="KW-0999">Mitochondrion inner membrane</keyword>
<keyword evidence="5" id="KW-0496">Mitochondrion</keyword>
<evidence type="ECO:0000256" key="2">
    <source>
        <dbReference type="ARBA" id="ARBA00005453"/>
    </source>
</evidence>
<evidence type="ECO:0000256" key="3">
    <source>
        <dbReference type="ARBA" id="ARBA00022792"/>
    </source>
</evidence>
<evidence type="ECO:0000313" key="9">
    <source>
        <dbReference type="EMBL" id="KAJ3744727.1"/>
    </source>
</evidence>
<dbReference type="Pfam" id="PF10231">
    <property type="entry name" value="COA8"/>
    <property type="match status" value="1"/>
</dbReference>
<name>A0A9W8P0T1_9AGAR</name>
<dbReference type="GO" id="GO:0005743">
    <property type="term" value="C:mitochondrial inner membrane"/>
    <property type="evidence" value="ECO:0007669"/>
    <property type="project" value="UniProtKB-SubCell"/>
</dbReference>
<dbReference type="Proteomes" id="UP001142393">
    <property type="component" value="Unassembled WGS sequence"/>
</dbReference>
<dbReference type="PANTHER" id="PTHR31107">
    <property type="entry name" value="APOPTOGENIC PROTEIN 1, MITOCHONDRIAL"/>
    <property type="match status" value="1"/>
</dbReference>
<dbReference type="InterPro" id="IPR018796">
    <property type="entry name" value="COA8"/>
</dbReference>
<comment type="similarity">
    <text evidence="2">Belongs to the COA8 family.</text>
</comment>
<dbReference type="SUPFAM" id="SSF68906">
    <property type="entry name" value="SAP domain"/>
    <property type="match status" value="1"/>
</dbReference>
<comment type="caution">
    <text evidence="9">The sequence shown here is derived from an EMBL/GenBank/DDBJ whole genome shotgun (WGS) entry which is preliminary data.</text>
</comment>
<reference evidence="9 10" key="1">
    <citation type="journal article" date="2023" name="Proc. Natl. Acad. Sci. U.S.A.">
        <title>A global phylogenomic analysis of the shiitake genus Lentinula.</title>
        <authorList>
            <person name="Sierra-Patev S."/>
            <person name="Min B."/>
            <person name="Naranjo-Ortiz M."/>
            <person name="Looney B."/>
            <person name="Konkel Z."/>
            <person name="Slot J.C."/>
            <person name="Sakamoto Y."/>
            <person name="Steenwyk J.L."/>
            <person name="Rokas A."/>
            <person name="Carro J."/>
            <person name="Camarero S."/>
            <person name="Ferreira P."/>
            <person name="Molpeceres G."/>
            <person name="Ruiz-Duenas F.J."/>
            <person name="Serrano A."/>
            <person name="Henrissat B."/>
            <person name="Drula E."/>
            <person name="Hughes K.W."/>
            <person name="Mata J.L."/>
            <person name="Ishikawa N.K."/>
            <person name="Vargas-Isla R."/>
            <person name="Ushijima S."/>
            <person name="Smith C.A."/>
            <person name="Donoghue J."/>
            <person name="Ahrendt S."/>
            <person name="Andreopoulos W."/>
            <person name="He G."/>
            <person name="LaButti K."/>
            <person name="Lipzen A."/>
            <person name="Ng V."/>
            <person name="Riley R."/>
            <person name="Sandor L."/>
            <person name="Barry K."/>
            <person name="Martinez A.T."/>
            <person name="Xiao Y."/>
            <person name="Gibbons J.G."/>
            <person name="Terashima K."/>
            <person name="Grigoriev I.V."/>
            <person name="Hibbett D."/>
        </authorList>
    </citation>
    <scope>NUCLEOTIDE SEQUENCE [LARGE SCALE GENOMIC DNA]</scope>
    <source>
        <strain evidence="9 10">TFB7810</strain>
    </source>
</reference>
<dbReference type="InterPro" id="IPR036361">
    <property type="entry name" value="SAP_dom_sf"/>
</dbReference>
<dbReference type="Pfam" id="PF02037">
    <property type="entry name" value="SAP"/>
    <property type="match status" value="1"/>
</dbReference>
<accession>A0A9W8P0T1</accession>
<evidence type="ECO:0000256" key="7">
    <source>
        <dbReference type="SAM" id="MobiDB-lite"/>
    </source>
</evidence>
<evidence type="ECO:0000259" key="8">
    <source>
        <dbReference type="PROSITE" id="PS50800"/>
    </source>
</evidence>
<sequence>MLRSLSFVSSPIVRNLSQTHRSFVSAVLLSKSWDKFAVSDLKKEARSRGLSPSGTKGALISRIQEHEKSLSSVASPSASTVNKPPEIPSVDTTKEGEAPGIPLASQHAAPTSSYLNVILPDALDDEHEPAISIPYTFDSLASSVPVEPPPEQDLPKMVVIGGEETYGGASPTHHLFDDTITSESEELSSTVPRGKGGILDDLAEDMGLPHFRDMKKSISNLPYRNGSTMNKSAELLYTQRHLVGPPDPISHLRPIIYDDVPPPPVPAVVNHPYSLQEFDPEPTKNLNAYEMQWKLQRQQLDDLSQNFWLDSNARSESAKEAVLASLPAASTPMDRENALSEFYKQWLLQESERVDEYSKIWRSRNWANIILAARVTYSRFPSRITDFFKPTRKP</sequence>
<dbReference type="AlphaFoldDB" id="A0A9W8P0T1"/>
<feature type="region of interest" description="Disordered" evidence="7">
    <location>
        <begin position="70"/>
        <end position="107"/>
    </location>
</feature>
<keyword evidence="4" id="KW-0809">Transit peptide</keyword>
<proteinExistence type="inferred from homology"/>
<keyword evidence="6" id="KW-0472">Membrane</keyword>
<evidence type="ECO:0000256" key="5">
    <source>
        <dbReference type="ARBA" id="ARBA00023128"/>
    </source>
</evidence>
<keyword evidence="10" id="KW-1185">Reference proteome</keyword>
<dbReference type="Gene3D" id="1.10.720.30">
    <property type="entry name" value="SAP domain"/>
    <property type="match status" value="1"/>
</dbReference>
<feature type="compositionally biased region" description="Low complexity" evidence="7">
    <location>
        <begin position="70"/>
        <end position="79"/>
    </location>
</feature>